<evidence type="ECO:0000313" key="2">
    <source>
        <dbReference type="EMBL" id="KAJ7602464.1"/>
    </source>
</evidence>
<protein>
    <submittedName>
        <fullName evidence="2">Uncharacterized protein</fullName>
    </submittedName>
</protein>
<accession>A0AAD7F8A5</accession>
<organism evidence="2 3">
    <name type="scientific">Roridomyces roridus</name>
    <dbReference type="NCBI Taxonomy" id="1738132"/>
    <lineage>
        <taxon>Eukaryota</taxon>
        <taxon>Fungi</taxon>
        <taxon>Dikarya</taxon>
        <taxon>Basidiomycota</taxon>
        <taxon>Agaricomycotina</taxon>
        <taxon>Agaricomycetes</taxon>
        <taxon>Agaricomycetidae</taxon>
        <taxon>Agaricales</taxon>
        <taxon>Marasmiineae</taxon>
        <taxon>Mycenaceae</taxon>
        <taxon>Roridomyces</taxon>
    </lineage>
</organism>
<proteinExistence type="predicted"/>
<reference evidence="2" key="1">
    <citation type="submission" date="2023-03" db="EMBL/GenBank/DDBJ databases">
        <title>Massive genome expansion in bonnet fungi (Mycena s.s.) driven by repeated elements and novel gene families across ecological guilds.</title>
        <authorList>
            <consortium name="Lawrence Berkeley National Laboratory"/>
            <person name="Harder C.B."/>
            <person name="Miyauchi S."/>
            <person name="Viragh M."/>
            <person name="Kuo A."/>
            <person name="Thoen E."/>
            <person name="Andreopoulos B."/>
            <person name="Lu D."/>
            <person name="Skrede I."/>
            <person name="Drula E."/>
            <person name="Henrissat B."/>
            <person name="Morin E."/>
            <person name="Kohler A."/>
            <person name="Barry K."/>
            <person name="LaButti K."/>
            <person name="Morin E."/>
            <person name="Salamov A."/>
            <person name="Lipzen A."/>
            <person name="Mereny Z."/>
            <person name="Hegedus B."/>
            <person name="Baldrian P."/>
            <person name="Stursova M."/>
            <person name="Weitz H."/>
            <person name="Taylor A."/>
            <person name="Grigoriev I.V."/>
            <person name="Nagy L.G."/>
            <person name="Martin F."/>
            <person name="Kauserud H."/>
        </authorList>
    </citation>
    <scope>NUCLEOTIDE SEQUENCE</scope>
    <source>
        <strain evidence="2">9284</strain>
    </source>
</reference>
<keyword evidence="3" id="KW-1185">Reference proteome</keyword>
<dbReference type="AlphaFoldDB" id="A0AAD7F8A5"/>
<evidence type="ECO:0000256" key="1">
    <source>
        <dbReference type="SAM" id="MobiDB-lite"/>
    </source>
</evidence>
<gene>
    <name evidence="2" type="ORF">FB45DRAFT_883270</name>
</gene>
<feature type="region of interest" description="Disordered" evidence="1">
    <location>
        <begin position="304"/>
        <end position="338"/>
    </location>
</feature>
<name>A0AAD7F8A5_9AGAR</name>
<evidence type="ECO:0000313" key="3">
    <source>
        <dbReference type="Proteomes" id="UP001221142"/>
    </source>
</evidence>
<dbReference type="EMBL" id="JARKIF010000226">
    <property type="protein sequence ID" value="KAJ7602464.1"/>
    <property type="molecule type" value="Genomic_DNA"/>
</dbReference>
<comment type="caution">
    <text evidence="2">The sequence shown here is derived from an EMBL/GenBank/DDBJ whole genome shotgun (WGS) entry which is preliminary data.</text>
</comment>
<dbReference type="Proteomes" id="UP001221142">
    <property type="component" value="Unassembled WGS sequence"/>
</dbReference>
<sequence>MCRGHWFKPWYGHFLNITMTLRINQDSPPDQPGSYFGLNVIAFGDAAQDIQIFDMHYPKAVVVPYQIRMTLERLDDESGKLMAEFPRSSTNQKCARGLCVPAGRLIFNYMRNLVEASRIPEAYAYMPGRLIYDDIAHMEKVYKASVSTCNAQGLIPTESRIRLDQPLNMDVTTASRVYDDVNVPLVTQIGSHMLQSKQVFPGYIRVYFGRTKAAWIVRRISSRCGPLIQSGGIGKGLDHYGVALLVGIQYGDTTPWASRRNPRSEKENTALEKKLSALNDGYLRADFPEHNCCLRALDEEADRVGREGLEDGVGGEGNHNEEEEDDHDDGSDRGGGGD</sequence>